<dbReference type="InterPro" id="IPR006311">
    <property type="entry name" value="TAT_signal"/>
</dbReference>
<gene>
    <name evidence="1" type="ORF">UFOPK3674_01874</name>
</gene>
<sequence length="288" mass="30162">MPGRLSILARLAGVLAAAALLPAVVAPVAHACGGPNYVSAKSDQGPGRPPYIIGDSTMIYAAPMLASLGFDADAKGCRQFSEGVAMVAGRKAAGTLPHVVVLALGANGPIADAQITQTLGILGPRRILVLVTPRQAAGSQAAMRRAAARSPERVLLVDWVAFSAGRGNLFAGDGLHVTPGGARVFSRFIRRSIAPYAFAPAATLRVPARAVALPSCGSVRRAGRTLRVFIARGGERMTCGRARDLARRPLLRPAAGWRSYDWRTVSGSSWSQLVARRDRKFIVGLSPA</sequence>
<organism evidence="1">
    <name type="scientific">freshwater metagenome</name>
    <dbReference type="NCBI Taxonomy" id="449393"/>
    <lineage>
        <taxon>unclassified sequences</taxon>
        <taxon>metagenomes</taxon>
        <taxon>ecological metagenomes</taxon>
    </lineage>
</organism>
<dbReference type="PROSITE" id="PS51318">
    <property type="entry name" value="TAT"/>
    <property type="match status" value="1"/>
</dbReference>
<dbReference type="SUPFAM" id="SSF52266">
    <property type="entry name" value="SGNH hydrolase"/>
    <property type="match status" value="1"/>
</dbReference>
<evidence type="ECO:0000313" key="1">
    <source>
        <dbReference type="EMBL" id="CAB4941682.1"/>
    </source>
</evidence>
<name>A0A6J7JHN5_9ZZZZ</name>
<dbReference type="AlphaFoldDB" id="A0A6J7JHN5"/>
<protein>
    <submittedName>
        <fullName evidence="1">Unannotated protein</fullName>
    </submittedName>
</protein>
<dbReference type="EMBL" id="CAFBMX010000010">
    <property type="protein sequence ID" value="CAB4941682.1"/>
    <property type="molecule type" value="Genomic_DNA"/>
</dbReference>
<accession>A0A6J7JHN5</accession>
<proteinExistence type="predicted"/>
<reference evidence="1" key="1">
    <citation type="submission" date="2020-05" db="EMBL/GenBank/DDBJ databases">
        <authorList>
            <person name="Chiriac C."/>
            <person name="Salcher M."/>
            <person name="Ghai R."/>
            <person name="Kavagutti S V."/>
        </authorList>
    </citation>
    <scope>NUCLEOTIDE SEQUENCE</scope>
</reference>